<dbReference type="InterPro" id="IPR025997">
    <property type="entry name" value="SBP_2_dom"/>
</dbReference>
<feature type="signal peptide" evidence="3">
    <location>
        <begin position="1"/>
        <end position="24"/>
    </location>
</feature>
<dbReference type="InterPro" id="IPR028082">
    <property type="entry name" value="Peripla_BP_I"/>
</dbReference>
<feature type="chain" id="PRO_5039495852" evidence="3">
    <location>
        <begin position="25"/>
        <end position="340"/>
    </location>
</feature>
<accession>A0A563E7U7</accession>
<dbReference type="PANTHER" id="PTHR30036">
    <property type="entry name" value="D-XYLOSE-BINDING PERIPLASMIC PROTEIN"/>
    <property type="match status" value="1"/>
</dbReference>
<dbReference type="InterPro" id="IPR050555">
    <property type="entry name" value="Bact_Solute-Bind_Prot2"/>
</dbReference>
<dbReference type="GO" id="GO:0030246">
    <property type="term" value="F:carbohydrate binding"/>
    <property type="evidence" value="ECO:0007669"/>
    <property type="project" value="TreeGrafter"/>
</dbReference>
<feature type="domain" description="Periplasmic binding protein" evidence="4">
    <location>
        <begin position="58"/>
        <end position="303"/>
    </location>
</feature>
<dbReference type="PANTHER" id="PTHR30036:SF7">
    <property type="entry name" value="ABC TRANSPORTER PERIPLASMIC-BINDING PROTEIN YPHF"/>
    <property type="match status" value="1"/>
</dbReference>
<keyword evidence="3" id="KW-0732">Signal</keyword>
<sequence length="340" mass="34801">MNRKNRTMMAVVCAAAAVSLAACSSTGGKNATSTGSSGAANSAAAVAGKASTPTMTVAMITHAQPGDTFWDIIRKGASAAAQKDNINYTYSNSAQAPQEAQLIQAAIDKKVDGIAVTDPNTPALSAVIKKAVAAGIPVSMFNAGEKDAMSLGAIGYFGQDELVAGKAAGKRLAAEGAKNVLCVDQTAGQQQLLDRCNGTKQGLGSEGKMEQINVDGTDDSAVTSSIQAKLAQDPSIDYVLTLGAPYALDAVKSVSNANSKAKVVTFDTNQQLVGAIKSGKVLWAVDQQPYLEGYLAIDSLWLYKTNGDTIGGGQPVLTGPSFIDSSNIAAVAKYAAKGTR</sequence>
<dbReference type="CDD" id="cd06312">
    <property type="entry name" value="PBP1_ABC_sugar_binding-like"/>
    <property type="match status" value="1"/>
</dbReference>
<dbReference type="OrthoDB" id="257716at2"/>
<organism evidence="5 6">
    <name type="scientific">Leekyejoonella antrihumi</name>
    <dbReference type="NCBI Taxonomy" id="1660198"/>
    <lineage>
        <taxon>Bacteria</taxon>
        <taxon>Bacillati</taxon>
        <taxon>Actinomycetota</taxon>
        <taxon>Actinomycetes</taxon>
        <taxon>Micrococcales</taxon>
        <taxon>Dermacoccaceae</taxon>
        <taxon>Leekyejoonella</taxon>
    </lineage>
</organism>
<comment type="similarity">
    <text evidence="2">Belongs to the bacterial solute-binding protein 2 family.</text>
</comment>
<reference evidence="5 6" key="2">
    <citation type="submission" date="2019-08" db="EMBL/GenBank/DDBJ databases">
        <title>Jejuicoccus antrihumi gen. nov., sp. nov., a new member of the family Dermacoccaceae isolated from a cave.</title>
        <authorList>
            <person name="Schumann P."/>
            <person name="Kim I.S."/>
        </authorList>
    </citation>
    <scope>NUCLEOTIDE SEQUENCE [LARGE SCALE GENOMIC DNA]</scope>
    <source>
        <strain evidence="5 6">C5-26</strain>
    </source>
</reference>
<reference evidence="5 6" key="1">
    <citation type="submission" date="2019-05" db="EMBL/GenBank/DDBJ databases">
        <authorList>
            <person name="Lee S.D."/>
        </authorList>
    </citation>
    <scope>NUCLEOTIDE SEQUENCE [LARGE SCALE GENOMIC DNA]</scope>
    <source>
        <strain evidence="5 6">C5-26</strain>
    </source>
</reference>
<dbReference type="Pfam" id="PF13407">
    <property type="entry name" value="Peripla_BP_4"/>
    <property type="match status" value="1"/>
</dbReference>
<evidence type="ECO:0000259" key="4">
    <source>
        <dbReference type="Pfam" id="PF13407"/>
    </source>
</evidence>
<dbReference type="EMBL" id="VCQV01000003">
    <property type="protein sequence ID" value="TWP38282.1"/>
    <property type="molecule type" value="Genomic_DNA"/>
</dbReference>
<evidence type="ECO:0000313" key="5">
    <source>
        <dbReference type="EMBL" id="TWP38282.1"/>
    </source>
</evidence>
<comment type="subcellular location">
    <subcellularLocation>
        <location evidence="1">Cell envelope</location>
    </subcellularLocation>
</comment>
<dbReference type="AlphaFoldDB" id="A0A563E7U7"/>
<evidence type="ECO:0000256" key="3">
    <source>
        <dbReference type="SAM" id="SignalP"/>
    </source>
</evidence>
<dbReference type="Proteomes" id="UP000320244">
    <property type="component" value="Unassembled WGS sequence"/>
</dbReference>
<dbReference type="SUPFAM" id="SSF53822">
    <property type="entry name" value="Periplasmic binding protein-like I"/>
    <property type="match status" value="1"/>
</dbReference>
<gene>
    <name evidence="5" type="ORF">FGL98_03460</name>
</gene>
<name>A0A563E7U7_9MICO</name>
<proteinExistence type="inferred from homology"/>
<dbReference type="GO" id="GO:0030288">
    <property type="term" value="C:outer membrane-bounded periplasmic space"/>
    <property type="evidence" value="ECO:0007669"/>
    <property type="project" value="TreeGrafter"/>
</dbReference>
<dbReference type="Gene3D" id="3.40.50.2300">
    <property type="match status" value="2"/>
</dbReference>
<dbReference type="RefSeq" id="WP_146315259.1">
    <property type="nucleotide sequence ID" value="NZ_VCQV01000003.1"/>
</dbReference>
<evidence type="ECO:0000256" key="1">
    <source>
        <dbReference type="ARBA" id="ARBA00004196"/>
    </source>
</evidence>
<evidence type="ECO:0000256" key="2">
    <source>
        <dbReference type="ARBA" id="ARBA00007639"/>
    </source>
</evidence>
<protein>
    <submittedName>
        <fullName evidence="5">Sugar ABC transporter substrate-binding protein</fullName>
    </submittedName>
</protein>
<dbReference type="PROSITE" id="PS51257">
    <property type="entry name" value="PROKAR_LIPOPROTEIN"/>
    <property type="match status" value="1"/>
</dbReference>
<keyword evidence="6" id="KW-1185">Reference proteome</keyword>
<evidence type="ECO:0000313" key="6">
    <source>
        <dbReference type="Proteomes" id="UP000320244"/>
    </source>
</evidence>
<comment type="caution">
    <text evidence="5">The sequence shown here is derived from an EMBL/GenBank/DDBJ whole genome shotgun (WGS) entry which is preliminary data.</text>
</comment>